<sequence>MANETLVKEWQDRAEKFSNKDRKALDGPFGELDAHLTLRSYIVGYSSSDADSAVWKAIRENHIAQSFIKQGVFVNVTRWFKFIEESNPSVTAELPVRPAKGVKDAATTEKTTTEDGGSYDIGLQDTSKGVVTRFPPEPSGYLHIGHAKAALLNDYFAHEKYKGTLLLRFDDTNPLKEKEEFQDSIVEDLALMGIKPDKRSHTSDYFQELYEYCVRMLKEGTAYADDTDQETMRKQRMDGDPSARRDSSIEDNLARFEEMKKGSEEGVRWCVRAKMSVDNPNKAMRDPVIYRCSPQPHHRTGDTWKIYPTYDFCCPIVDSIEGVTHALRTTEYKDRDAQYQWFIKTLQLRGVYNWDFARMNFIRTLLSKRKLTKFVDTGRVWGWDDPRMPTVRGIRRR</sequence>
<dbReference type="EMBL" id="JAWDJW010003877">
    <property type="protein sequence ID" value="KAK3076520.1"/>
    <property type="molecule type" value="Genomic_DNA"/>
</dbReference>
<organism evidence="1 2">
    <name type="scientific">Coniosporium uncinatum</name>
    <dbReference type="NCBI Taxonomy" id="93489"/>
    <lineage>
        <taxon>Eukaryota</taxon>
        <taxon>Fungi</taxon>
        <taxon>Dikarya</taxon>
        <taxon>Ascomycota</taxon>
        <taxon>Pezizomycotina</taxon>
        <taxon>Dothideomycetes</taxon>
        <taxon>Dothideomycetes incertae sedis</taxon>
        <taxon>Coniosporium</taxon>
    </lineage>
</organism>
<gene>
    <name evidence="1" type="ORF">LTS18_012788</name>
</gene>
<dbReference type="Proteomes" id="UP001186974">
    <property type="component" value="Unassembled WGS sequence"/>
</dbReference>
<accession>A0ACC3DIK0</accession>
<proteinExistence type="predicted"/>
<evidence type="ECO:0000313" key="1">
    <source>
        <dbReference type="EMBL" id="KAK3076520.1"/>
    </source>
</evidence>
<reference evidence="1" key="1">
    <citation type="submission" date="2024-09" db="EMBL/GenBank/DDBJ databases">
        <title>Black Yeasts Isolated from many extreme environments.</title>
        <authorList>
            <person name="Coleine C."/>
            <person name="Stajich J.E."/>
            <person name="Selbmann L."/>
        </authorList>
    </citation>
    <scope>NUCLEOTIDE SEQUENCE</scope>
    <source>
        <strain evidence="1">CCFEE 5737</strain>
    </source>
</reference>
<feature type="non-terminal residue" evidence="1">
    <location>
        <position position="397"/>
    </location>
</feature>
<protein>
    <submittedName>
        <fullName evidence="1">Uncharacterized protein</fullName>
    </submittedName>
</protein>
<name>A0ACC3DIK0_9PEZI</name>
<comment type="caution">
    <text evidence="1">The sequence shown here is derived from an EMBL/GenBank/DDBJ whole genome shotgun (WGS) entry which is preliminary data.</text>
</comment>
<evidence type="ECO:0000313" key="2">
    <source>
        <dbReference type="Proteomes" id="UP001186974"/>
    </source>
</evidence>
<keyword evidence="2" id="KW-1185">Reference proteome</keyword>